<dbReference type="InterPro" id="IPR010869">
    <property type="entry name" value="DUF1501"/>
</dbReference>
<dbReference type="InterPro" id="IPR017850">
    <property type="entry name" value="Alkaline_phosphatase_core_sf"/>
</dbReference>
<evidence type="ECO:0000313" key="1">
    <source>
        <dbReference type="EMBL" id="AGC71367.1"/>
    </source>
</evidence>
<dbReference type="AlphaFoldDB" id="L7VR10"/>
<proteinExistence type="predicted"/>
<accession>L7VR10</accession>
<evidence type="ECO:0008006" key="2">
    <source>
        <dbReference type="Google" id="ProtNLM"/>
    </source>
</evidence>
<sequence>MLERTLVVWCGEFGRTPDNGVRGGTAYGRDHNPNAMTIWLAGGGVRAGHTIGATDELGMNAVEEVHHVRDFHVTLLKLLGLDDNRLTYYHAGRHKQLSQFGGRVIDPLIG</sequence>
<organism evidence="1">
    <name type="scientific">uncultured bacterium A1Q1_fos_1815</name>
    <dbReference type="NCBI Taxonomy" id="1256553"/>
    <lineage>
        <taxon>Bacteria</taxon>
        <taxon>environmental samples</taxon>
    </lineage>
</organism>
<dbReference type="SUPFAM" id="SSF53649">
    <property type="entry name" value="Alkaline phosphatase-like"/>
    <property type="match status" value="1"/>
</dbReference>
<name>L7VR10_9BACT</name>
<dbReference type="PANTHER" id="PTHR43737">
    <property type="entry name" value="BLL7424 PROTEIN"/>
    <property type="match status" value="1"/>
</dbReference>
<reference evidence="1" key="1">
    <citation type="submission" date="2012-09" db="EMBL/GenBank/DDBJ databases">
        <title>Metagenomic Characterization of a Microbial Community in Wastewater Detects High Levels of Antibiotic Resistance.</title>
        <authorList>
            <person name="Abrams M."/>
            <person name="Caldwell A."/>
            <person name="Vandaei E."/>
            <person name="Lee W."/>
            <person name="Perrott J."/>
            <person name="Khan S.Y."/>
            <person name="Ta J."/>
            <person name="Romero D."/>
            <person name="Nguyen V."/>
            <person name="Pourmand N."/>
            <person name="Ouverney C.C."/>
        </authorList>
    </citation>
    <scope>NUCLEOTIDE SEQUENCE</scope>
</reference>
<dbReference type="PANTHER" id="PTHR43737:SF1">
    <property type="entry name" value="DUF1501 DOMAIN-CONTAINING PROTEIN"/>
    <property type="match status" value="1"/>
</dbReference>
<dbReference type="Pfam" id="PF07394">
    <property type="entry name" value="DUF1501"/>
    <property type="match status" value="1"/>
</dbReference>
<dbReference type="EMBL" id="JX649870">
    <property type="protein sequence ID" value="AGC71367.1"/>
    <property type="molecule type" value="Genomic_DNA"/>
</dbReference>
<protein>
    <recommendedName>
        <fullName evidence="2">DUF1501 domain-containing protein</fullName>
    </recommendedName>
</protein>